<dbReference type="InterPro" id="IPR036156">
    <property type="entry name" value="Beta-gal/glucu_dom_sf"/>
</dbReference>
<accession>A0A918A8J5</accession>
<evidence type="ECO:0000313" key="9">
    <source>
        <dbReference type="EMBL" id="GGP07694.1"/>
    </source>
</evidence>
<dbReference type="InterPro" id="IPR036195">
    <property type="entry name" value="AbfB_ABD_sf"/>
</dbReference>
<dbReference type="InterPro" id="IPR017853">
    <property type="entry name" value="GH"/>
</dbReference>
<feature type="domain" description="Alpha-L-arabinofuranosidase B arabinose-binding" evidence="8">
    <location>
        <begin position="793"/>
        <end position="931"/>
    </location>
</feature>
<evidence type="ECO:0000256" key="4">
    <source>
        <dbReference type="SAM" id="MobiDB-lite"/>
    </source>
</evidence>
<dbReference type="Gene3D" id="2.60.120.260">
    <property type="entry name" value="Galactose-binding domain-like"/>
    <property type="match status" value="1"/>
</dbReference>
<dbReference type="Proteomes" id="UP000660745">
    <property type="component" value="Unassembled WGS sequence"/>
</dbReference>
<dbReference type="Pfam" id="PF02837">
    <property type="entry name" value="Glyco_hydro_2_N"/>
    <property type="match status" value="1"/>
</dbReference>
<dbReference type="SUPFAM" id="SSF49785">
    <property type="entry name" value="Galactose-binding domain-like"/>
    <property type="match status" value="1"/>
</dbReference>
<dbReference type="InterPro" id="IPR006102">
    <property type="entry name" value="Ig-like_GH2"/>
</dbReference>
<evidence type="ECO:0000259" key="8">
    <source>
        <dbReference type="Pfam" id="PF05270"/>
    </source>
</evidence>
<dbReference type="InterPro" id="IPR007934">
    <property type="entry name" value="AbfB_ABD"/>
</dbReference>
<proteinExistence type="inferred from homology"/>
<dbReference type="EMBL" id="BMNK01000005">
    <property type="protein sequence ID" value="GGP07694.1"/>
    <property type="molecule type" value="Genomic_DNA"/>
</dbReference>
<dbReference type="InterPro" id="IPR006104">
    <property type="entry name" value="Glyco_hydro_2_N"/>
</dbReference>
<dbReference type="SUPFAM" id="SSF51445">
    <property type="entry name" value="(Trans)glycosidases"/>
    <property type="match status" value="1"/>
</dbReference>
<dbReference type="PANTHER" id="PTHR42732">
    <property type="entry name" value="BETA-GALACTOSIDASE"/>
    <property type="match status" value="1"/>
</dbReference>
<dbReference type="AlphaFoldDB" id="A0A918A8J5"/>
<dbReference type="Pfam" id="PF00703">
    <property type="entry name" value="Glyco_hydro_2"/>
    <property type="match status" value="1"/>
</dbReference>
<evidence type="ECO:0008006" key="11">
    <source>
        <dbReference type="Google" id="ProtNLM"/>
    </source>
</evidence>
<keyword evidence="5" id="KW-0732">Signal</keyword>
<dbReference type="InterPro" id="IPR013783">
    <property type="entry name" value="Ig-like_fold"/>
</dbReference>
<sequence length="938" mass="103206">MQTLNPIRAAALLLVTILVSALFVAPPAHAAPAKTPPLSTPWTSQALDGTPLPDYPRPQMTRPDWLNLNGEWQLRQSATNDAPQFGVTLPERVNVPFAVESALSGVMRPINDNRYYLFYRRTFTVPQSWAGRRLQLHFGAVDWEAAVYVNGRLMGTHRGGYDRFEYDVTDALNGGTNELVVKVYDPSDSGHNGSHQAIGKQTRNPSAIFYTPVSGIWQTVWLEPTPTSSISSVDLYPNLSDNTLRVRVFTRGNVSGHSVLAEAMNGTTVVGSATGGFTDFSVPVPNARRWTPDDPFLYNLRVSLRDGSGQTADRTTHYFGMREVGTRVVNGVLRPTLNGEFVYHLGTLDQGYWPDGLYTAPTDAALAFDLQKHKELGFNMVRKHIKVEPQRWYYHADRLGLLVWQDIPSMQAGSRQISAAHAQQFEAEAREIVDEHRSSPAVVAYVPFNEGWGEWNLTDTRRVIQNIKSQDPTRLVNGHSGFNCCDSLGDPGNGDMTDWHMYPGPDAPSPSATRISILGEFGGLGLRTPGHEYSPHGGFFAYEQQASAAQLNDRYTGMVRDLRQLVATKGLSGSVYTEITDLEGEYNGLMTYDRQVQKVDTNLVRAAHQSLLATARNQNAAPNLTPGHVRSFRSTTSGFTDRYLRHANSVARTDVISTTSPDPARQDASFRTVPGLADPRCYSFESVNLPGRYLRHANSVVRLDADTGGPFAADATWCARPGRSGSGTSFESSNFPGAFLRHHSDNVYLARPSGANPFDGGATFDADATWDVSGAALWRSGVVLPVDVRRSLQVQTWGFTNRYLRHANSLAATEVVDAGSAALLKNDATWTVRRGLADSGCYSFESVNFPGRYLRHAASRVRMDPNDQSTLFAQDATWCARPGLQGGGVTLESINFPGSYLRHYDSQVWSANGTGGTWNRPQMLTADSTWNLTTPWTP</sequence>
<evidence type="ECO:0000259" key="6">
    <source>
        <dbReference type="Pfam" id="PF00703"/>
    </source>
</evidence>
<dbReference type="Pfam" id="PF05270">
    <property type="entry name" value="AbfB"/>
    <property type="match status" value="2"/>
</dbReference>
<keyword evidence="2" id="KW-0378">Hydrolase</keyword>
<dbReference type="CDD" id="cd23399">
    <property type="entry name" value="beta-trefoil_ABD_ABFB"/>
    <property type="match status" value="2"/>
</dbReference>
<evidence type="ECO:0000259" key="7">
    <source>
        <dbReference type="Pfam" id="PF02837"/>
    </source>
</evidence>
<evidence type="ECO:0000256" key="5">
    <source>
        <dbReference type="SAM" id="SignalP"/>
    </source>
</evidence>
<dbReference type="Gene3D" id="2.60.40.10">
    <property type="entry name" value="Immunoglobulins"/>
    <property type="match status" value="1"/>
</dbReference>
<feature type="region of interest" description="Disordered" evidence="4">
    <location>
        <begin position="30"/>
        <end position="60"/>
    </location>
</feature>
<comment type="similarity">
    <text evidence="1">Belongs to the glycosyl hydrolase 2 family.</text>
</comment>
<feature type="domain" description="Glycoside hydrolase family 2 immunoglobulin-like beta-sandwich" evidence="6">
    <location>
        <begin position="228"/>
        <end position="322"/>
    </location>
</feature>
<evidence type="ECO:0000256" key="1">
    <source>
        <dbReference type="ARBA" id="ARBA00007401"/>
    </source>
</evidence>
<reference evidence="9" key="2">
    <citation type="submission" date="2020-09" db="EMBL/GenBank/DDBJ databases">
        <authorList>
            <person name="Sun Q."/>
            <person name="Zhou Y."/>
        </authorList>
    </citation>
    <scope>NUCLEOTIDE SEQUENCE</scope>
    <source>
        <strain evidence="9">CGMCC 4.7430</strain>
    </source>
</reference>
<dbReference type="Gene3D" id="3.20.20.80">
    <property type="entry name" value="Glycosidases"/>
    <property type="match status" value="1"/>
</dbReference>
<keyword evidence="3" id="KW-0326">Glycosidase</keyword>
<dbReference type="PANTHER" id="PTHR42732:SF2">
    <property type="entry name" value="BETA-MANNOSIDASE"/>
    <property type="match status" value="1"/>
</dbReference>
<feature type="chain" id="PRO_5037656197" description="Beta-galactosidase" evidence="5">
    <location>
        <begin position="31"/>
        <end position="938"/>
    </location>
</feature>
<keyword evidence="10" id="KW-1185">Reference proteome</keyword>
<name>A0A918A8J5_9ACTN</name>
<protein>
    <recommendedName>
        <fullName evidence="11">Beta-galactosidase</fullName>
    </recommendedName>
</protein>
<comment type="caution">
    <text evidence="9">The sequence shown here is derived from an EMBL/GenBank/DDBJ whole genome shotgun (WGS) entry which is preliminary data.</text>
</comment>
<dbReference type="RefSeq" id="WP_225277028.1">
    <property type="nucleotide sequence ID" value="NZ_BMNK01000005.1"/>
</dbReference>
<feature type="signal peptide" evidence="5">
    <location>
        <begin position="1"/>
        <end position="30"/>
    </location>
</feature>
<dbReference type="InterPro" id="IPR008979">
    <property type="entry name" value="Galactose-bd-like_sf"/>
</dbReference>
<evidence type="ECO:0000256" key="3">
    <source>
        <dbReference type="ARBA" id="ARBA00023295"/>
    </source>
</evidence>
<dbReference type="InterPro" id="IPR051913">
    <property type="entry name" value="GH2_Domain-Containing"/>
</dbReference>
<dbReference type="GO" id="GO:0046556">
    <property type="term" value="F:alpha-L-arabinofuranosidase activity"/>
    <property type="evidence" value="ECO:0007669"/>
    <property type="project" value="InterPro"/>
</dbReference>
<feature type="domain" description="Alpha-L-arabinofuranosidase B arabinose-binding" evidence="8">
    <location>
        <begin position="633"/>
        <end position="772"/>
    </location>
</feature>
<dbReference type="GO" id="GO:0046373">
    <property type="term" value="P:L-arabinose metabolic process"/>
    <property type="evidence" value="ECO:0007669"/>
    <property type="project" value="InterPro"/>
</dbReference>
<gene>
    <name evidence="9" type="ORF">GCM10012278_36500</name>
</gene>
<evidence type="ECO:0000256" key="2">
    <source>
        <dbReference type="ARBA" id="ARBA00022801"/>
    </source>
</evidence>
<feature type="domain" description="Glycosyl hydrolases family 2 sugar binding" evidence="7">
    <location>
        <begin position="117"/>
        <end position="190"/>
    </location>
</feature>
<dbReference type="SUPFAM" id="SSF49303">
    <property type="entry name" value="beta-Galactosidase/glucuronidase domain"/>
    <property type="match status" value="1"/>
</dbReference>
<dbReference type="SUPFAM" id="SSF110221">
    <property type="entry name" value="AbfB domain"/>
    <property type="match status" value="2"/>
</dbReference>
<reference evidence="9" key="1">
    <citation type="journal article" date="2014" name="Int. J. Syst. Evol. Microbiol.">
        <title>Complete genome sequence of Corynebacterium casei LMG S-19264T (=DSM 44701T), isolated from a smear-ripened cheese.</title>
        <authorList>
            <consortium name="US DOE Joint Genome Institute (JGI-PGF)"/>
            <person name="Walter F."/>
            <person name="Albersmeier A."/>
            <person name="Kalinowski J."/>
            <person name="Ruckert C."/>
        </authorList>
    </citation>
    <scope>NUCLEOTIDE SEQUENCE</scope>
    <source>
        <strain evidence="9">CGMCC 4.7430</strain>
    </source>
</reference>
<dbReference type="Gene3D" id="2.80.10.50">
    <property type="match status" value="2"/>
</dbReference>
<evidence type="ECO:0000313" key="10">
    <source>
        <dbReference type="Proteomes" id="UP000660745"/>
    </source>
</evidence>
<organism evidence="9 10">
    <name type="scientific">Nonomuraea glycinis</name>
    <dbReference type="NCBI Taxonomy" id="2047744"/>
    <lineage>
        <taxon>Bacteria</taxon>
        <taxon>Bacillati</taxon>
        <taxon>Actinomycetota</taxon>
        <taxon>Actinomycetes</taxon>
        <taxon>Streptosporangiales</taxon>
        <taxon>Streptosporangiaceae</taxon>
        <taxon>Nonomuraea</taxon>
    </lineage>
</organism>